<evidence type="ECO:0000256" key="11">
    <source>
        <dbReference type="ARBA" id="ARBA00049224"/>
    </source>
</evidence>
<keyword evidence="6 12" id="KW-0274">FAD</keyword>
<dbReference type="FunFam" id="1.10.540.10:FF:000001">
    <property type="entry name" value="Very long-chain-specific acyl-CoA dehydrogenase, mitochondrial"/>
    <property type="match status" value="1"/>
</dbReference>
<dbReference type="SUPFAM" id="SSF47203">
    <property type="entry name" value="Acyl-CoA dehydrogenase C-terminal domain-like"/>
    <property type="match status" value="1"/>
</dbReference>
<name>A0A538S6P9_UNCEI</name>
<evidence type="ECO:0000256" key="10">
    <source>
        <dbReference type="ARBA" id="ARBA00049140"/>
    </source>
</evidence>
<keyword evidence="8 12" id="KW-0560">Oxidoreductase</keyword>
<dbReference type="SUPFAM" id="SSF56645">
    <property type="entry name" value="Acyl-CoA dehydrogenase NM domain-like"/>
    <property type="match status" value="1"/>
</dbReference>
<evidence type="ECO:0000256" key="2">
    <source>
        <dbReference type="ARBA" id="ARBA00004170"/>
    </source>
</evidence>
<dbReference type="EMBL" id="VBOT01000205">
    <property type="protein sequence ID" value="TMQ47053.1"/>
    <property type="molecule type" value="Genomic_DNA"/>
</dbReference>
<dbReference type="InterPro" id="IPR006089">
    <property type="entry name" value="Acyl-CoA_DH_CS"/>
</dbReference>
<comment type="subcellular location">
    <subcellularLocation>
        <location evidence="2">Membrane</location>
        <topology evidence="2">Peripheral membrane protein</topology>
    </subcellularLocation>
</comment>
<comment type="caution">
    <text evidence="17">The sequence shown here is derived from an EMBL/GenBank/DDBJ whole genome shotgun (WGS) entry which is preliminary data.</text>
</comment>
<evidence type="ECO:0000256" key="7">
    <source>
        <dbReference type="ARBA" id="ARBA00022946"/>
    </source>
</evidence>
<dbReference type="InterPro" id="IPR013786">
    <property type="entry name" value="AcylCoA_DH/ox_N"/>
</dbReference>
<dbReference type="InterPro" id="IPR037069">
    <property type="entry name" value="AcylCoA_DH/ox_N_sf"/>
</dbReference>
<evidence type="ECO:0000256" key="8">
    <source>
        <dbReference type="ARBA" id="ARBA00023002"/>
    </source>
</evidence>
<comment type="catalytic activity">
    <reaction evidence="11">
        <text>octadecanoyl-CoA + oxidized [electron-transfer flavoprotein] + H(+) = (2E)-octadecenoyl-CoA + reduced [electron-transfer flavoprotein]</text>
        <dbReference type="Rhea" id="RHEA:47240"/>
        <dbReference type="Rhea" id="RHEA-COMP:10685"/>
        <dbReference type="Rhea" id="RHEA-COMP:10686"/>
        <dbReference type="ChEBI" id="CHEBI:15378"/>
        <dbReference type="ChEBI" id="CHEBI:57394"/>
        <dbReference type="ChEBI" id="CHEBI:57692"/>
        <dbReference type="ChEBI" id="CHEBI:58307"/>
        <dbReference type="ChEBI" id="CHEBI:71412"/>
    </reaction>
    <physiologicalReaction direction="left-to-right" evidence="11">
        <dbReference type="Rhea" id="RHEA:47241"/>
    </physiologicalReaction>
</comment>
<keyword evidence="9" id="KW-0472">Membrane</keyword>
<evidence type="ECO:0000256" key="12">
    <source>
        <dbReference type="RuleBase" id="RU362125"/>
    </source>
</evidence>
<dbReference type="Pfam" id="PF21343">
    <property type="entry name" value="ACAD9-ACADV_C"/>
    <property type="match status" value="1"/>
</dbReference>
<dbReference type="Pfam" id="PF02770">
    <property type="entry name" value="Acyl-CoA_dh_M"/>
    <property type="match status" value="1"/>
</dbReference>
<dbReference type="GO" id="GO:0016020">
    <property type="term" value="C:membrane"/>
    <property type="evidence" value="ECO:0007669"/>
    <property type="project" value="UniProtKB-SubCell"/>
</dbReference>
<feature type="domain" description="Acyl-CoA dehydrogenase/oxidase N-terminal" evidence="15">
    <location>
        <begin position="13"/>
        <end position="120"/>
    </location>
</feature>
<gene>
    <name evidence="17" type="ORF">E6K73_14220</name>
</gene>
<keyword evidence="4" id="KW-0597">Phosphoprotein</keyword>
<accession>A0A538S6P9</accession>
<protein>
    <submittedName>
        <fullName evidence="17">Acyl-CoA dehydrogenase</fullName>
    </submittedName>
</protein>
<dbReference type="Proteomes" id="UP000320184">
    <property type="component" value="Unassembled WGS sequence"/>
</dbReference>
<dbReference type="PANTHER" id="PTHR43884">
    <property type="entry name" value="ACYL-COA DEHYDROGENASE"/>
    <property type="match status" value="1"/>
</dbReference>
<dbReference type="InterPro" id="IPR049448">
    <property type="entry name" value="ACAD9/ACADV-like_C"/>
</dbReference>
<dbReference type="AlphaFoldDB" id="A0A538S6P9"/>
<dbReference type="PANTHER" id="PTHR43884:SF9">
    <property type="entry name" value="COMPLEX I ASSEMBLY FACTOR ACAD9, MITOCHONDRIAL"/>
    <property type="match status" value="1"/>
</dbReference>
<dbReference type="GO" id="GO:0006631">
    <property type="term" value="P:fatty acid metabolic process"/>
    <property type="evidence" value="ECO:0007669"/>
    <property type="project" value="UniProtKB-ARBA"/>
</dbReference>
<dbReference type="PROSITE" id="PS00072">
    <property type="entry name" value="ACYL_COA_DH_1"/>
    <property type="match status" value="1"/>
</dbReference>
<evidence type="ECO:0000256" key="9">
    <source>
        <dbReference type="ARBA" id="ARBA00023136"/>
    </source>
</evidence>
<evidence type="ECO:0000313" key="18">
    <source>
        <dbReference type="Proteomes" id="UP000320184"/>
    </source>
</evidence>
<feature type="domain" description="ACAD9/ACADV-like C-terminal" evidence="16">
    <location>
        <begin position="429"/>
        <end position="539"/>
    </location>
</feature>
<feature type="non-terminal residue" evidence="17">
    <location>
        <position position="1"/>
    </location>
</feature>
<dbReference type="Gene3D" id="2.40.110.10">
    <property type="entry name" value="Butyryl-CoA Dehydrogenase, subunit A, domain 2"/>
    <property type="match status" value="1"/>
</dbReference>
<sequence>PYPRQDAEARETLDLVLESFRSWARERLDGGAIDRAAAFPEAQVRDLKELGILGLTIPEEYGGGGLSITAYCRLMEEIGHHCAAIATIVGAHLGIGSKGIVHYGSAAQKKRWLPGVAKGDPLCAYALTEAGSGSDAASLKTRAVWDETRQVWMMNGGKRFITNGGHAGLFTVFARTDIRGEDKISAFVVTRDLPGVSTGKEEDKLGLKGSSTTDLYLENVPVPKDNLLGEPGRGFKYAMEILNDGRVSLAAGAVGGAKEMIDRAVEYARQRRQFGRPIAEFEMIRDKVARMMADTYAAESMVYLTTGLAERGDVDYSIESALCKIFSSENAWRVVNHAVQIAGGNGFIKEYPYERFLRDCRINMIFEGTNEILRVFVSLAGVQMLGEELKKVGRALRDPIAEIGVLSDFALKKIRQAITDEQFPDIDPLLKKTAVRAAHYAEALSTTAERALREHGKEIIEREFVQERLAEAAGDLYALIACLSRANTRIRDQGAGKAKRDILLTRTFGNAAWRRIRRRLSQVEKNQDANLAQVSDLAYEQGGFGENLIA</sequence>
<dbReference type="InterPro" id="IPR009100">
    <property type="entry name" value="AcylCoA_DH/oxidase_NM_dom_sf"/>
</dbReference>
<evidence type="ECO:0000259" key="14">
    <source>
        <dbReference type="Pfam" id="PF02770"/>
    </source>
</evidence>
<dbReference type="PROSITE" id="PS00073">
    <property type="entry name" value="ACYL_COA_DH_2"/>
    <property type="match status" value="1"/>
</dbReference>
<feature type="domain" description="Acyl-CoA oxidase/dehydrogenase middle" evidence="14">
    <location>
        <begin position="124"/>
        <end position="220"/>
    </location>
</feature>
<feature type="domain" description="Acyl-CoA dehydrogenase/oxidase C-terminal" evidence="13">
    <location>
        <begin position="232"/>
        <end position="375"/>
    </location>
</feature>
<dbReference type="Gene3D" id="1.20.140.10">
    <property type="entry name" value="Butyryl-CoA Dehydrogenase, subunit A, domain 3"/>
    <property type="match status" value="2"/>
</dbReference>
<evidence type="ECO:0000256" key="4">
    <source>
        <dbReference type="ARBA" id="ARBA00022553"/>
    </source>
</evidence>
<evidence type="ECO:0000313" key="17">
    <source>
        <dbReference type="EMBL" id="TMQ47053.1"/>
    </source>
</evidence>
<comment type="similarity">
    <text evidence="3 12">Belongs to the acyl-CoA dehydrogenase family.</text>
</comment>
<keyword evidence="7" id="KW-0809">Transit peptide</keyword>
<evidence type="ECO:0000256" key="1">
    <source>
        <dbReference type="ARBA" id="ARBA00001974"/>
    </source>
</evidence>
<comment type="cofactor">
    <cofactor evidence="1 12">
        <name>FAD</name>
        <dbReference type="ChEBI" id="CHEBI:57692"/>
    </cofactor>
</comment>
<dbReference type="FunFam" id="2.40.110.10:FF:000001">
    <property type="entry name" value="Acyl-CoA dehydrogenase, mitochondrial"/>
    <property type="match status" value="1"/>
</dbReference>
<keyword evidence="5 12" id="KW-0285">Flavoprotein</keyword>
<evidence type="ECO:0000259" key="15">
    <source>
        <dbReference type="Pfam" id="PF02771"/>
    </source>
</evidence>
<dbReference type="Pfam" id="PF00441">
    <property type="entry name" value="Acyl-CoA_dh_1"/>
    <property type="match status" value="1"/>
</dbReference>
<dbReference type="InterPro" id="IPR006091">
    <property type="entry name" value="Acyl-CoA_Oxase/DH_mid-dom"/>
</dbReference>
<evidence type="ECO:0000256" key="5">
    <source>
        <dbReference type="ARBA" id="ARBA00022630"/>
    </source>
</evidence>
<organism evidence="17 18">
    <name type="scientific">Eiseniibacteriota bacterium</name>
    <dbReference type="NCBI Taxonomy" id="2212470"/>
    <lineage>
        <taxon>Bacteria</taxon>
        <taxon>Candidatus Eiseniibacteriota</taxon>
    </lineage>
</organism>
<dbReference type="GO" id="GO:0003995">
    <property type="term" value="F:acyl-CoA dehydrogenase activity"/>
    <property type="evidence" value="ECO:0007669"/>
    <property type="project" value="InterPro"/>
</dbReference>
<dbReference type="InterPro" id="IPR036250">
    <property type="entry name" value="AcylCo_DH-like_C"/>
</dbReference>
<comment type="catalytic activity">
    <reaction evidence="10">
        <text>eicosanoyl-CoA + oxidized [electron-transfer flavoprotein] + H(+) = (2E)-eicosenoyl-CoA + reduced [electron-transfer flavoprotein]</text>
        <dbReference type="Rhea" id="RHEA:47236"/>
        <dbReference type="Rhea" id="RHEA-COMP:10685"/>
        <dbReference type="Rhea" id="RHEA-COMP:10686"/>
        <dbReference type="ChEBI" id="CHEBI:15378"/>
        <dbReference type="ChEBI" id="CHEBI:57380"/>
        <dbReference type="ChEBI" id="CHEBI:57692"/>
        <dbReference type="ChEBI" id="CHEBI:58307"/>
        <dbReference type="ChEBI" id="CHEBI:74691"/>
    </reaction>
    <physiologicalReaction direction="left-to-right" evidence="10">
        <dbReference type="Rhea" id="RHEA:47237"/>
    </physiologicalReaction>
</comment>
<dbReference type="Pfam" id="PF02771">
    <property type="entry name" value="Acyl-CoA_dh_N"/>
    <property type="match status" value="1"/>
</dbReference>
<reference evidence="17 18" key="1">
    <citation type="journal article" date="2019" name="Nat. Microbiol.">
        <title>Mediterranean grassland soil C-N compound turnover is dependent on rainfall and depth, and is mediated by genomically divergent microorganisms.</title>
        <authorList>
            <person name="Diamond S."/>
            <person name="Andeer P.F."/>
            <person name="Li Z."/>
            <person name="Crits-Christoph A."/>
            <person name="Burstein D."/>
            <person name="Anantharaman K."/>
            <person name="Lane K.R."/>
            <person name="Thomas B.C."/>
            <person name="Pan C."/>
            <person name="Northen T.R."/>
            <person name="Banfield J.F."/>
        </authorList>
    </citation>
    <scope>NUCLEOTIDE SEQUENCE [LARGE SCALE GENOMIC DNA]</scope>
    <source>
        <strain evidence="17">WS_3</strain>
    </source>
</reference>
<evidence type="ECO:0000259" key="13">
    <source>
        <dbReference type="Pfam" id="PF00441"/>
    </source>
</evidence>
<evidence type="ECO:0000259" key="16">
    <source>
        <dbReference type="Pfam" id="PF21343"/>
    </source>
</evidence>
<dbReference type="FunFam" id="1.20.140.10:FF:000008">
    <property type="entry name" value="acyl-CoA dehydrogenase family member 9, mitochondrial"/>
    <property type="match status" value="1"/>
</dbReference>
<dbReference type="GO" id="GO:0050660">
    <property type="term" value="F:flavin adenine dinucleotide binding"/>
    <property type="evidence" value="ECO:0007669"/>
    <property type="project" value="InterPro"/>
</dbReference>
<evidence type="ECO:0000256" key="3">
    <source>
        <dbReference type="ARBA" id="ARBA00009347"/>
    </source>
</evidence>
<dbReference type="Gene3D" id="1.10.540.10">
    <property type="entry name" value="Acyl-CoA dehydrogenase/oxidase, N-terminal domain"/>
    <property type="match status" value="1"/>
</dbReference>
<proteinExistence type="inferred from homology"/>
<dbReference type="InterPro" id="IPR009075">
    <property type="entry name" value="AcylCo_DH/oxidase_C"/>
</dbReference>
<dbReference type="InterPro" id="IPR046373">
    <property type="entry name" value="Acyl-CoA_Oxase/DH_mid-dom_sf"/>
</dbReference>
<evidence type="ECO:0000256" key="6">
    <source>
        <dbReference type="ARBA" id="ARBA00022827"/>
    </source>
</evidence>